<dbReference type="GO" id="GO:0016757">
    <property type="term" value="F:glycosyltransferase activity"/>
    <property type="evidence" value="ECO:0007669"/>
    <property type="project" value="InterPro"/>
</dbReference>
<evidence type="ECO:0000313" key="5">
    <source>
        <dbReference type="Proteomes" id="UP000270046"/>
    </source>
</evidence>
<dbReference type="InterPro" id="IPR001296">
    <property type="entry name" value="Glyco_trans_1"/>
</dbReference>
<feature type="domain" description="Glycosyl transferase family 1" evidence="2">
    <location>
        <begin position="202"/>
        <end position="353"/>
    </location>
</feature>
<dbReference type="Proteomes" id="UP000270046">
    <property type="component" value="Chromosome"/>
</dbReference>
<dbReference type="FunFam" id="3.40.50.2000:FF:000119">
    <property type="entry name" value="Glycosyl transferase group 1"/>
    <property type="match status" value="1"/>
</dbReference>
<accession>A0A494VTB6</accession>
<dbReference type="KEGG" id="muh:HYN43_004460"/>
<protein>
    <submittedName>
        <fullName evidence="4">Glycosyltransferase</fullName>
    </submittedName>
</protein>
<dbReference type="SUPFAM" id="SSF53756">
    <property type="entry name" value="UDP-Glycosyltransferase/glycogen phosphorylase"/>
    <property type="match status" value="1"/>
</dbReference>
<evidence type="ECO:0000259" key="3">
    <source>
        <dbReference type="Pfam" id="PF13439"/>
    </source>
</evidence>
<dbReference type="OrthoDB" id="9801609at2"/>
<name>A0A494VTB6_9SPHI</name>
<dbReference type="Pfam" id="PF13439">
    <property type="entry name" value="Glyco_transf_4"/>
    <property type="match status" value="1"/>
</dbReference>
<organism evidence="4 5">
    <name type="scientific">Mucilaginibacter celer</name>
    <dbReference type="NCBI Taxonomy" id="2305508"/>
    <lineage>
        <taxon>Bacteria</taxon>
        <taxon>Pseudomonadati</taxon>
        <taxon>Bacteroidota</taxon>
        <taxon>Sphingobacteriia</taxon>
        <taxon>Sphingobacteriales</taxon>
        <taxon>Sphingobacteriaceae</taxon>
        <taxon>Mucilaginibacter</taxon>
    </lineage>
</organism>
<dbReference type="GO" id="GO:0009103">
    <property type="term" value="P:lipopolysaccharide biosynthetic process"/>
    <property type="evidence" value="ECO:0007669"/>
    <property type="project" value="TreeGrafter"/>
</dbReference>
<dbReference type="AlphaFoldDB" id="A0A494VTB6"/>
<evidence type="ECO:0000313" key="4">
    <source>
        <dbReference type="EMBL" id="AYL94595.1"/>
    </source>
</evidence>
<dbReference type="PANTHER" id="PTHR46401:SF2">
    <property type="entry name" value="GLYCOSYLTRANSFERASE WBBK-RELATED"/>
    <property type="match status" value="1"/>
</dbReference>
<keyword evidence="1 4" id="KW-0808">Transferase</keyword>
<evidence type="ECO:0000259" key="2">
    <source>
        <dbReference type="Pfam" id="PF00534"/>
    </source>
</evidence>
<keyword evidence="5" id="KW-1185">Reference proteome</keyword>
<dbReference type="RefSeq" id="WP_119408310.1">
    <property type="nucleotide sequence ID" value="NZ_CP032869.1"/>
</dbReference>
<dbReference type="CDD" id="cd03809">
    <property type="entry name" value="GT4_MtfB-like"/>
    <property type="match status" value="1"/>
</dbReference>
<gene>
    <name evidence="4" type="ORF">HYN43_004460</name>
</gene>
<feature type="domain" description="Glycosyltransferase subfamily 4-like N-terminal" evidence="3">
    <location>
        <begin position="58"/>
        <end position="179"/>
    </location>
</feature>
<reference evidence="4 5" key="1">
    <citation type="submission" date="2018-10" db="EMBL/GenBank/DDBJ databases">
        <title>Genome sequencing of Mucilaginibacter sp. HYN0043.</title>
        <authorList>
            <person name="Kim M."/>
            <person name="Yi H."/>
        </authorList>
    </citation>
    <scope>NUCLEOTIDE SEQUENCE [LARGE SCALE GENOMIC DNA]</scope>
    <source>
        <strain evidence="4 5">HYN0043</strain>
    </source>
</reference>
<proteinExistence type="predicted"/>
<sequence>MNNIHDQRIRVGIDAKWYFDGPPSGHVVVKNLVDEIIKNNDGRFELYLFITDKFKQQASLHFPIYVKLVFLPGIPNMLSNLFLVPVMTFIYGIDVLLFQNFGSAWPALALKIAYIHDVLFLDHPEYYTPGEVTYFKQMIRFAAKADKIITISNSEKQRMLEHNVLSSNNIDVVYHGINEKFKPLSSYQPDAIEALEDKYKLPQKYLLYVGRVNIRKNLVTLVRAFALLKQHNIKLVIAGKNTGAYPQLDSFIADNGLAGDIIFTGHVPEDDLYLLYARATVFCFPSYAEGFGLPPLEAMQCGVPVVVSNRTAMPEVCGTAALYADPDSAENMAGKIELLLADADLYQMKAKQGIAQARKFSWKKAANEILTLITEAYAGRKNYPKAETQPRL</sequence>
<dbReference type="PANTHER" id="PTHR46401">
    <property type="entry name" value="GLYCOSYLTRANSFERASE WBBK-RELATED"/>
    <property type="match status" value="1"/>
</dbReference>
<dbReference type="InterPro" id="IPR028098">
    <property type="entry name" value="Glyco_trans_4-like_N"/>
</dbReference>
<dbReference type="Gene3D" id="3.40.50.2000">
    <property type="entry name" value="Glycogen Phosphorylase B"/>
    <property type="match status" value="2"/>
</dbReference>
<dbReference type="Pfam" id="PF00534">
    <property type="entry name" value="Glycos_transf_1"/>
    <property type="match status" value="1"/>
</dbReference>
<evidence type="ECO:0000256" key="1">
    <source>
        <dbReference type="ARBA" id="ARBA00022679"/>
    </source>
</evidence>
<dbReference type="EMBL" id="CP032869">
    <property type="protein sequence ID" value="AYL94595.1"/>
    <property type="molecule type" value="Genomic_DNA"/>
</dbReference>